<feature type="region of interest" description="Disordered" evidence="1">
    <location>
        <begin position="70"/>
        <end position="109"/>
    </location>
</feature>
<protein>
    <submittedName>
        <fullName evidence="2">Minor tail protein</fullName>
    </submittedName>
</protein>
<name>A0A8F3E4S4_9CAUD</name>
<dbReference type="Proteomes" id="UP000693687">
    <property type="component" value="Segment"/>
</dbReference>
<dbReference type="Pfam" id="PF10910">
    <property type="entry name" value="Phage_gene29"/>
    <property type="match status" value="1"/>
</dbReference>
<reference evidence="2" key="1">
    <citation type="submission" date="2021-03" db="EMBL/GenBank/DDBJ databases">
        <authorList>
            <person name="Ayuk M.A."/>
            <person name="Robinson C.J."/>
            <person name="Anderson W.A."/>
            <person name="Gugssa A."/>
            <person name="Somiranjan G."/>
            <person name="Allen-Mcfarlane R.F."/>
            <person name="Moore M."/>
            <person name="Davis A."/>
            <person name="Oduguwa K."/>
            <person name="Anike A.C."/>
            <person name="Hodgson K."/>
            <person name="Anozie O.M."/>
            <person name="Anyia G."/>
            <person name="Belai M.H."/>
            <person name="Britford J.S."/>
            <person name="Brown T.M."/>
            <person name="Bushrod L.M."/>
            <person name="Cason K.M."/>
            <person name="Clark A.S."/>
            <person name="Clay C.B."/>
            <person name="Dykes K.M."/>
            <person name="Gary T.D."/>
            <person name="Graham K.R."/>
            <person name="Green I.M."/>
            <person name="Hill I.C."/>
            <person name="Jarmon D.A."/>
            <person name="Mason C.D."/>
            <person name="Mongo I."/>
            <person name="Sims A.M."/>
            <person name="Tailey I.L."/>
            <person name="Tate L."/>
            <person name="Toingar J.A."/>
            <person name="Townsend M."/>
            <person name="Young J.A."/>
            <person name="Le K.B."/>
            <person name="Garlena R.A."/>
            <person name="Russell D.A."/>
            <person name="Jacobs-Sera D."/>
            <person name="Hatfull G.F."/>
        </authorList>
    </citation>
    <scope>NUCLEOTIDE SEQUENCE</scope>
</reference>
<evidence type="ECO:0000313" key="3">
    <source>
        <dbReference type="Proteomes" id="UP000693687"/>
    </source>
</evidence>
<sequence>MHKPLTQEHADPDKPEEALAWAFWGLPHPSGGHSLSNPVMAKYWSKHFTELGIVHVDSLRRLADENGNIHVSKLPQQTKKFQAPARGPRSHYNPAAQWVPSDTPEPPKFRVQDPRTLTQQEQQAQLDIYKQMGLIPTAPLPQHQAAVE</sequence>
<proteinExistence type="predicted"/>
<dbReference type="InterPro" id="IPR021226">
    <property type="entry name" value="Phage_gene29"/>
</dbReference>
<dbReference type="EMBL" id="MW712732">
    <property type="protein sequence ID" value="QWY81044.1"/>
    <property type="molecule type" value="Genomic_DNA"/>
</dbReference>
<accession>A0A8F3E4S4</accession>
<evidence type="ECO:0000256" key="1">
    <source>
        <dbReference type="SAM" id="MobiDB-lite"/>
    </source>
</evidence>
<evidence type="ECO:0000313" key="2">
    <source>
        <dbReference type="EMBL" id="QWY81044.1"/>
    </source>
</evidence>
<gene>
    <name evidence="2" type="primary">29</name>
    <name evidence="2" type="ORF">SEA_BURTON_29</name>
</gene>
<organism evidence="2 3">
    <name type="scientific">Mycobacterium phage Burton</name>
    <dbReference type="NCBI Taxonomy" id="2836019"/>
    <lineage>
        <taxon>Viruses</taxon>
        <taxon>Duplodnaviria</taxon>
        <taxon>Heunggongvirae</taxon>
        <taxon>Uroviricota</taxon>
        <taxon>Caudoviricetes</taxon>
        <taxon>Fromanvirus</taxon>
        <taxon>Fromanvirus museum</taxon>
    </lineage>
</organism>